<keyword evidence="3" id="KW-1185">Reference proteome</keyword>
<evidence type="ECO:0000313" key="3">
    <source>
        <dbReference type="Proteomes" id="UP000789359"/>
    </source>
</evidence>
<dbReference type="InterPro" id="IPR013785">
    <property type="entry name" value="Aldolase_TIM"/>
</dbReference>
<dbReference type="RefSeq" id="WP_230057225.1">
    <property type="nucleotide sequence ID" value="NZ_CAJHOE010000004.1"/>
</dbReference>
<dbReference type="Gene3D" id="3.90.1210.10">
    <property type="entry name" value="Antifreeze-like/N-acetylneuraminic acid synthase C-terminal domain"/>
    <property type="match status" value="1"/>
</dbReference>
<dbReference type="Pfam" id="PF03102">
    <property type="entry name" value="NeuB"/>
    <property type="match status" value="1"/>
</dbReference>
<sequence length="333" mass="36231">MGVFIIAEAGVNHNGDINLAKKLIDVAASSGANAVKFQTFKAELSISKNAQKAEYQKQTTDQNETQFEMIKRLELDIAAHKELMAHCAKKGIKFLSTPFDLASVKILDELGLDIFKIPSGEIVNLPYLKAIAKLDKRIILSSGMANLGEIECAIDVLINNGTKRENITVLHANTEYPTPFEDVNLKAMQTIANAFGVKVGYSDHTLGIEVPIAAVAMGASMIEKHFTLDKAMQGPDHKASLEPDELCAMVSAIRNIELALGDGIKKASKSESKNISIARKSIVAAHDIKKGEIFSEKNLAVKRPAGGISPMRWDEIVGRISQKDYTADEMIVL</sequence>
<dbReference type="EMBL" id="CAJHOE010000004">
    <property type="protein sequence ID" value="CAD7288714.1"/>
    <property type="molecule type" value="Genomic_DNA"/>
</dbReference>
<dbReference type="InterPro" id="IPR036732">
    <property type="entry name" value="AFP_Neu5c_C_sf"/>
</dbReference>
<dbReference type="InterPro" id="IPR057736">
    <property type="entry name" value="SAF_PseI/NeuA/NeuB"/>
</dbReference>
<dbReference type="InterPro" id="IPR051690">
    <property type="entry name" value="PseI-like"/>
</dbReference>
<evidence type="ECO:0000259" key="1">
    <source>
        <dbReference type="PROSITE" id="PS50844"/>
    </source>
</evidence>
<comment type="caution">
    <text evidence="2">The sequence shown here is derived from an EMBL/GenBank/DDBJ whole genome shotgun (WGS) entry which is preliminary data.</text>
</comment>
<dbReference type="PANTHER" id="PTHR42966">
    <property type="entry name" value="N-ACETYLNEURAMINATE SYNTHASE"/>
    <property type="match status" value="1"/>
</dbReference>
<reference evidence="2 3" key="1">
    <citation type="submission" date="2020-11" db="EMBL/GenBank/DDBJ databases">
        <authorList>
            <person name="Peeters C."/>
        </authorList>
    </citation>
    <scope>NUCLEOTIDE SEQUENCE [LARGE SCALE GENOMIC DNA]</scope>
    <source>
        <strain evidence="2 3">LMG 8286</strain>
    </source>
</reference>
<dbReference type="Proteomes" id="UP000789359">
    <property type="component" value="Unassembled WGS sequence"/>
</dbReference>
<dbReference type="PANTHER" id="PTHR42966:SF1">
    <property type="entry name" value="SIALIC ACID SYNTHASE"/>
    <property type="match status" value="1"/>
</dbReference>
<dbReference type="InterPro" id="IPR020007">
    <property type="entry name" value="NeuB/NeuA"/>
</dbReference>
<dbReference type="PROSITE" id="PS50844">
    <property type="entry name" value="AFP_LIKE"/>
    <property type="match status" value="1"/>
</dbReference>
<dbReference type="EC" id="2.5.1.101" evidence="2"/>
<dbReference type="InterPro" id="IPR006190">
    <property type="entry name" value="SAF_AFP_Neu5Ac"/>
</dbReference>
<dbReference type="InterPro" id="IPR013974">
    <property type="entry name" value="SAF"/>
</dbReference>
<accession>A0ABN7K868</accession>
<proteinExistence type="predicted"/>
<dbReference type="GO" id="GO:0016740">
    <property type="term" value="F:transferase activity"/>
    <property type="evidence" value="ECO:0007669"/>
    <property type="project" value="UniProtKB-KW"/>
</dbReference>
<organism evidence="2 3">
    <name type="scientific">Campylobacter suis</name>
    <dbReference type="NCBI Taxonomy" id="2790657"/>
    <lineage>
        <taxon>Bacteria</taxon>
        <taxon>Pseudomonadati</taxon>
        <taxon>Campylobacterota</taxon>
        <taxon>Epsilonproteobacteria</taxon>
        <taxon>Campylobacterales</taxon>
        <taxon>Campylobacteraceae</taxon>
        <taxon>Campylobacter</taxon>
    </lineage>
</organism>
<evidence type="ECO:0000313" key="2">
    <source>
        <dbReference type="EMBL" id="CAD7288714.1"/>
    </source>
</evidence>
<dbReference type="SUPFAM" id="SSF51269">
    <property type="entry name" value="AFP III-like domain"/>
    <property type="match status" value="1"/>
</dbReference>
<dbReference type="Pfam" id="PF08666">
    <property type="entry name" value="SAF"/>
    <property type="match status" value="1"/>
</dbReference>
<gene>
    <name evidence="2" type="primary">legI</name>
    <name evidence="2" type="ORF">LMG8286_01482</name>
</gene>
<protein>
    <submittedName>
        <fullName evidence="2">N,N'-diacetyllegionaminic acid synthase</fullName>
        <ecNumber evidence="2">2.5.1.101</ecNumber>
    </submittedName>
</protein>
<keyword evidence="2" id="KW-0808">Transferase</keyword>
<dbReference type="NCBIfam" id="TIGR03569">
    <property type="entry name" value="NeuB_NnaB"/>
    <property type="match status" value="1"/>
</dbReference>
<dbReference type="CDD" id="cd11615">
    <property type="entry name" value="SAF_NeuB_like"/>
    <property type="match status" value="1"/>
</dbReference>
<name>A0ABN7K868_9BACT</name>
<dbReference type="SMART" id="SM00858">
    <property type="entry name" value="SAF"/>
    <property type="match status" value="1"/>
</dbReference>
<feature type="domain" description="AFP-like" evidence="1">
    <location>
        <begin position="281"/>
        <end position="333"/>
    </location>
</feature>
<dbReference type="SUPFAM" id="SSF51569">
    <property type="entry name" value="Aldolase"/>
    <property type="match status" value="1"/>
</dbReference>
<dbReference type="Gene3D" id="3.20.20.70">
    <property type="entry name" value="Aldolase class I"/>
    <property type="match status" value="1"/>
</dbReference>
<dbReference type="InterPro" id="IPR013132">
    <property type="entry name" value="PseI/NeuA/B-like_N"/>
</dbReference>